<keyword evidence="4" id="KW-1185">Reference proteome</keyword>
<dbReference type="SUPFAM" id="SSF48150">
    <property type="entry name" value="DNA-glycosylase"/>
    <property type="match status" value="1"/>
</dbReference>
<feature type="compositionally biased region" description="Basic and acidic residues" evidence="1">
    <location>
        <begin position="411"/>
        <end position="423"/>
    </location>
</feature>
<dbReference type="GO" id="GO:0006285">
    <property type="term" value="P:base-excision repair, AP site formation"/>
    <property type="evidence" value="ECO:0007669"/>
    <property type="project" value="UniProtKB-ARBA"/>
</dbReference>
<dbReference type="InterPro" id="IPR003265">
    <property type="entry name" value="HhH-GPD_domain"/>
</dbReference>
<dbReference type="Pfam" id="PF00730">
    <property type="entry name" value="HhH-GPD"/>
    <property type="match status" value="1"/>
</dbReference>
<comment type="caution">
    <text evidence="3">The sequence shown here is derived from an EMBL/GenBank/DDBJ whole genome shotgun (WGS) entry which is preliminary data.</text>
</comment>
<reference evidence="3" key="2">
    <citation type="journal article" date="2019" name="IMA Fungus">
        <title>Genome sequencing and comparison of five Tilletia species to identify candidate genes for the detection of regulated species infecting wheat.</title>
        <authorList>
            <person name="Nguyen H.D.T."/>
            <person name="Sultana T."/>
            <person name="Kesanakurti P."/>
            <person name="Hambleton S."/>
        </authorList>
    </citation>
    <scope>NUCLEOTIDE SEQUENCE</scope>
    <source>
        <strain evidence="3">DAOMC 236416</strain>
    </source>
</reference>
<dbReference type="EMBL" id="LWDF02000021">
    <property type="protein sequence ID" value="KAE8259998.1"/>
    <property type="molecule type" value="Genomic_DNA"/>
</dbReference>
<sequence length="423" mass="46972">MDSPRRSPRKRTASEALPTPSPSPNKPQTRKRQTRSTGSDDTKVKQEGTSPSTSERKPKKAKVEATDDSKSELSTSPSKSKSKSATALVDRKLAALRTSLQRGPFPDWPLPTAEDAERVAWLLGEYHGFSRPAGGSGADGLPKFVKREDKVKREQEKGERYGGCGDVPNVLDATVRTVLSCNTSNRNSTAAHKSLVSRFGKHNWQAVLDAPYEDVVDALRLGGLANTKARTIQNLLRETKERYGVLSLDHLHDAPDSQVMEELVSFKGVGPKVASCVLMFCVGSVDSMAVDTHVYRLSRALGWVPDKANRDQTFYHLHERVPREYKYPLHVLLIRHGRTCNNCSASGFATIKEEAKDEGTELKVKEEELEAEDEDEEVRKAADEEKQKKANRPCPLREAGLFGRKVTAQMKQEHAKKETVKAE</sequence>
<evidence type="ECO:0000259" key="2">
    <source>
        <dbReference type="SMART" id="SM00478"/>
    </source>
</evidence>
<dbReference type="InterPro" id="IPR023170">
    <property type="entry name" value="HhH_base_excis_C"/>
</dbReference>
<dbReference type="InterPro" id="IPR011257">
    <property type="entry name" value="DNA_glycosylase"/>
</dbReference>
<dbReference type="PANTHER" id="PTHR47203">
    <property type="match status" value="1"/>
</dbReference>
<name>A0A177TX06_9BASI</name>
<organism evidence="3 4">
    <name type="scientific">Tilletia indica</name>
    <dbReference type="NCBI Taxonomy" id="43049"/>
    <lineage>
        <taxon>Eukaryota</taxon>
        <taxon>Fungi</taxon>
        <taxon>Dikarya</taxon>
        <taxon>Basidiomycota</taxon>
        <taxon>Ustilaginomycotina</taxon>
        <taxon>Exobasidiomycetes</taxon>
        <taxon>Tilletiales</taxon>
        <taxon>Tilletiaceae</taxon>
        <taxon>Tilletia</taxon>
    </lineage>
</organism>
<evidence type="ECO:0000313" key="4">
    <source>
        <dbReference type="Proteomes" id="UP000077521"/>
    </source>
</evidence>
<evidence type="ECO:0000313" key="3">
    <source>
        <dbReference type="EMBL" id="KAE8259998.1"/>
    </source>
</evidence>
<feature type="compositionally biased region" description="Basic and acidic residues" evidence="1">
    <location>
        <begin position="61"/>
        <end position="71"/>
    </location>
</feature>
<dbReference type="Gene3D" id="1.10.340.30">
    <property type="entry name" value="Hypothetical protein, domain 2"/>
    <property type="match status" value="1"/>
</dbReference>
<dbReference type="Gene3D" id="1.10.1670.10">
    <property type="entry name" value="Helix-hairpin-Helix base-excision DNA repair enzymes (C-terminal)"/>
    <property type="match status" value="1"/>
</dbReference>
<dbReference type="SMART" id="SM00478">
    <property type="entry name" value="ENDO3c"/>
    <property type="match status" value="1"/>
</dbReference>
<reference evidence="3" key="1">
    <citation type="submission" date="2016-04" db="EMBL/GenBank/DDBJ databases">
        <authorList>
            <person name="Nguyen H.D."/>
            <person name="Samba Siva P."/>
            <person name="Cullis J."/>
            <person name="Levesque C.A."/>
            <person name="Hambleton S."/>
        </authorList>
    </citation>
    <scope>NUCLEOTIDE SEQUENCE</scope>
    <source>
        <strain evidence="3">DAOMC 236416</strain>
    </source>
</reference>
<feature type="compositionally biased region" description="Basic residues" evidence="1">
    <location>
        <begin position="1"/>
        <end position="11"/>
    </location>
</feature>
<protein>
    <recommendedName>
        <fullName evidence="2">HhH-GPD domain-containing protein</fullName>
    </recommendedName>
</protein>
<proteinExistence type="predicted"/>
<evidence type="ECO:0000256" key="1">
    <source>
        <dbReference type="SAM" id="MobiDB-lite"/>
    </source>
</evidence>
<gene>
    <name evidence="3" type="ORF">A4X13_0g647</name>
</gene>
<feature type="region of interest" description="Disordered" evidence="1">
    <location>
        <begin position="359"/>
        <end position="423"/>
    </location>
</feature>
<feature type="region of interest" description="Disordered" evidence="1">
    <location>
        <begin position="1"/>
        <end position="87"/>
    </location>
</feature>
<accession>A0A177TX06</accession>
<feature type="domain" description="HhH-GPD" evidence="2">
    <location>
        <begin position="179"/>
        <end position="339"/>
    </location>
</feature>
<dbReference type="GO" id="GO:0000702">
    <property type="term" value="F:oxidized base lesion DNA N-glycosylase activity"/>
    <property type="evidence" value="ECO:0007669"/>
    <property type="project" value="UniProtKB-ARBA"/>
</dbReference>
<dbReference type="PANTHER" id="PTHR47203:SF1">
    <property type="entry name" value="HYPOTHETICAL BASE EXCISION DNA REPAIR PROTEIN (EUROFUNG)"/>
    <property type="match status" value="1"/>
</dbReference>
<dbReference type="Proteomes" id="UP000077521">
    <property type="component" value="Unassembled WGS sequence"/>
</dbReference>
<feature type="compositionally biased region" description="Basic and acidic residues" evidence="1">
    <location>
        <begin position="377"/>
        <end position="388"/>
    </location>
</feature>
<dbReference type="CDD" id="cd00056">
    <property type="entry name" value="ENDO3c"/>
    <property type="match status" value="1"/>
</dbReference>
<feature type="compositionally biased region" description="Acidic residues" evidence="1">
    <location>
        <begin position="367"/>
        <end position="376"/>
    </location>
</feature>
<dbReference type="AlphaFoldDB" id="A0A177TX06"/>